<dbReference type="EMBL" id="BAAAZG010000020">
    <property type="protein sequence ID" value="GAA4075737.1"/>
    <property type="molecule type" value="Genomic_DNA"/>
</dbReference>
<reference evidence="3" key="1">
    <citation type="journal article" date="2019" name="Int. J. Syst. Evol. Microbiol.">
        <title>The Global Catalogue of Microorganisms (GCM) 10K type strain sequencing project: providing services to taxonomists for standard genome sequencing and annotation.</title>
        <authorList>
            <consortium name="The Broad Institute Genomics Platform"/>
            <consortium name="The Broad Institute Genome Sequencing Center for Infectious Disease"/>
            <person name="Wu L."/>
            <person name="Ma J."/>
        </authorList>
    </citation>
    <scope>NUCLEOTIDE SEQUENCE [LARGE SCALE GENOMIC DNA]</scope>
    <source>
        <strain evidence="3">JCM 16702</strain>
    </source>
</reference>
<accession>A0ABP7VYR2</accession>
<organism evidence="2 3">
    <name type="scientific">Actinomadura miaoliensis</name>
    <dbReference type="NCBI Taxonomy" id="430685"/>
    <lineage>
        <taxon>Bacteria</taxon>
        <taxon>Bacillati</taxon>
        <taxon>Actinomycetota</taxon>
        <taxon>Actinomycetes</taxon>
        <taxon>Streptosporangiales</taxon>
        <taxon>Thermomonosporaceae</taxon>
        <taxon>Actinomadura</taxon>
    </lineage>
</organism>
<gene>
    <name evidence="2" type="ORF">GCM10022214_36270</name>
</gene>
<protein>
    <submittedName>
        <fullName evidence="2">Uncharacterized protein</fullName>
    </submittedName>
</protein>
<evidence type="ECO:0000313" key="2">
    <source>
        <dbReference type="EMBL" id="GAA4075737.1"/>
    </source>
</evidence>
<feature type="compositionally biased region" description="Basic and acidic residues" evidence="1">
    <location>
        <begin position="1"/>
        <end position="10"/>
    </location>
</feature>
<evidence type="ECO:0000256" key="1">
    <source>
        <dbReference type="SAM" id="MobiDB-lite"/>
    </source>
</evidence>
<proteinExistence type="predicted"/>
<dbReference type="Proteomes" id="UP001500683">
    <property type="component" value="Unassembled WGS sequence"/>
</dbReference>
<comment type="caution">
    <text evidence="2">The sequence shown here is derived from an EMBL/GenBank/DDBJ whole genome shotgun (WGS) entry which is preliminary data.</text>
</comment>
<keyword evidence="3" id="KW-1185">Reference proteome</keyword>
<feature type="region of interest" description="Disordered" evidence="1">
    <location>
        <begin position="1"/>
        <end position="25"/>
    </location>
</feature>
<name>A0ABP7VYR2_9ACTN</name>
<evidence type="ECO:0000313" key="3">
    <source>
        <dbReference type="Proteomes" id="UP001500683"/>
    </source>
</evidence>
<sequence>MPPSTARRDTVLASGKRVSQTSWGTTPGMVWRGRAATSLPLIRPAQAFHIRRAGDLSERALRCPAVDSLELSTDTPRFQNDKLEVPWAWSPALTLSGAAPASRARVEDGHERAEP</sequence>